<name>A0A1M8ACF0_MALS4</name>
<keyword evidence="1 4" id="KW-0489">Methyltransferase</keyword>
<evidence type="ECO:0000256" key="2">
    <source>
        <dbReference type="ARBA" id="ARBA00022679"/>
    </source>
</evidence>
<evidence type="ECO:0000313" key="7">
    <source>
        <dbReference type="Proteomes" id="UP000186303"/>
    </source>
</evidence>
<feature type="binding site" evidence="4">
    <location>
        <position position="117"/>
    </location>
    <ligand>
        <name>S-adenosyl-L-methionine</name>
        <dbReference type="ChEBI" id="CHEBI:59789"/>
    </ligand>
</feature>
<evidence type="ECO:0000313" key="6">
    <source>
        <dbReference type="EMBL" id="SHO80128.1"/>
    </source>
</evidence>
<feature type="region of interest" description="Disordered" evidence="5">
    <location>
        <begin position="1"/>
        <end position="37"/>
    </location>
</feature>
<evidence type="ECO:0000256" key="1">
    <source>
        <dbReference type="ARBA" id="ARBA00022603"/>
    </source>
</evidence>
<dbReference type="SUPFAM" id="SSF53335">
    <property type="entry name" value="S-adenosyl-L-methionine-dependent methyltransferases"/>
    <property type="match status" value="1"/>
</dbReference>
<sequence length="287" mass="31955">MADRPAAPRRRARLVRPRGKRGGAKHRKSSKAGAAVSEHAKVIAQYHALEKKIARAPPDERAQLVAEQRALGGLAAYQDQSSTGGAVVRGGESGKWCVKVLKELWPLSRKVRLLDVGAIAGTAYAAWPGFVETTSMDLHPRADHVIACDFFDFPVPADDAHKFDVVGLSLVLNFVGDLHRRGAMLVHAHQYLRPGGYVYVVLPLACVANSRYMSHQHFRSLVRSVGYDVVRQEDSQRLTRWLLQQRDPQATEAARRDVASLFWDGTVFKKRELRAGAQRNNFCILYP</sequence>
<gene>
    <name evidence="6" type="ORF">MSYG_4484</name>
</gene>
<dbReference type="OMA" id="FHRTSKW"/>
<dbReference type="PANTHER" id="PTHR21008">
    <property type="entry name" value="S-ADENOSYLMETHIONINE SENSOR UPSTREAM OF MTORC1-RELATED"/>
    <property type="match status" value="1"/>
</dbReference>
<dbReference type="Pfam" id="PF11968">
    <property type="entry name" value="Bmt2"/>
    <property type="match status" value="1"/>
</dbReference>
<dbReference type="GO" id="GO:0005730">
    <property type="term" value="C:nucleolus"/>
    <property type="evidence" value="ECO:0007669"/>
    <property type="project" value="UniProtKB-SubCell"/>
</dbReference>
<dbReference type="InterPro" id="IPR029063">
    <property type="entry name" value="SAM-dependent_MTases_sf"/>
</dbReference>
<proteinExistence type="inferred from homology"/>
<evidence type="ECO:0000256" key="5">
    <source>
        <dbReference type="SAM" id="MobiDB-lite"/>
    </source>
</evidence>
<organism evidence="6 7">
    <name type="scientific">Malassezia sympodialis (strain ATCC 42132)</name>
    <name type="common">Atopic eczema-associated yeast</name>
    <dbReference type="NCBI Taxonomy" id="1230383"/>
    <lineage>
        <taxon>Eukaryota</taxon>
        <taxon>Fungi</taxon>
        <taxon>Dikarya</taxon>
        <taxon>Basidiomycota</taxon>
        <taxon>Ustilaginomycotina</taxon>
        <taxon>Malasseziomycetes</taxon>
        <taxon>Malasseziales</taxon>
        <taxon>Malasseziaceae</taxon>
        <taxon>Malassezia</taxon>
    </lineage>
</organism>
<accession>A0A1M8ACF0</accession>
<dbReference type="Gene3D" id="3.40.50.150">
    <property type="entry name" value="Vaccinia Virus protein VP39"/>
    <property type="match status" value="1"/>
</dbReference>
<dbReference type="STRING" id="1230383.A0A1M8ACF0"/>
<dbReference type="CDD" id="cd02440">
    <property type="entry name" value="AdoMet_MTases"/>
    <property type="match status" value="1"/>
</dbReference>
<keyword evidence="2 4" id="KW-0808">Transferase</keyword>
<reference evidence="7" key="1">
    <citation type="journal article" date="2017" name="Nucleic Acids Res.">
        <title>Proteogenomics produces comprehensive and highly accurate protein-coding gene annotation in a complete genome assembly of Malassezia sympodialis.</title>
        <authorList>
            <person name="Zhu Y."/>
            <person name="Engstroem P.G."/>
            <person name="Tellgren-Roth C."/>
            <person name="Baudo C.D."/>
            <person name="Kennell J.C."/>
            <person name="Sun S."/>
            <person name="Billmyre R.B."/>
            <person name="Schroeder M.S."/>
            <person name="Andersson A."/>
            <person name="Holm T."/>
            <person name="Sigurgeirsson B."/>
            <person name="Wu G."/>
            <person name="Sankaranarayanan S.R."/>
            <person name="Siddharthan R."/>
            <person name="Sanyal K."/>
            <person name="Lundeberg J."/>
            <person name="Nystedt B."/>
            <person name="Boekhout T."/>
            <person name="Dawson T.L. Jr."/>
            <person name="Heitman J."/>
            <person name="Scheynius A."/>
            <person name="Lehtioe J."/>
        </authorList>
    </citation>
    <scope>NUCLEOTIDE SEQUENCE [LARGE SCALE GENOMIC DNA]</scope>
    <source>
        <strain evidence="7">ATCC 42132</strain>
    </source>
</reference>
<dbReference type="HAMAP" id="MF_03044">
    <property type="entry name" value="BMT2"/>
    <property type="match status" value="1"/>
</dbReference>
<comment type="similarity">
    <text evidence="4">Belongs to the BMT2 family.</text>
</comment>
<dbReference type="EMBL" id="LT671828">
    <property type="protein sequence ID" value="SHO80128.1"/>
    <property type="molecule type" value="Genomic_DNA"/>
</dbReference>
<dbReference type="VEuPathDB" id="FungiDB:MSYG_4484"/>
<dbReference type="GO" id="GO:0016433">
    <property type="term" value="F:rRNA (adenine) methyltransferase activity"/>
    <property type="evidence" value="ECO:0007669"/>
    <property type="project" value="UniProtKB-UniRule"/>
</dbReference>
<keyword evidence="4" id="KW-0539">Nucleus</keyword>
<feature type="compositionally biased region" description="Basic residues" evidence="5">
    <location>
        <begin position="7"/>
        <end position="30"/>
    </location>
</feature>
<dbReference type="Proteomes" id="UP000186303">
    <property type="component" value="Chromosome 8"/>
</dbReference>
<keyword evidence="7" id="KW-1185">Reference proteome</keyword>
<comment type="function">
    <text evidence="4">S-adenosyl-L-methionine-dependent methyltransferase that specifically methylates the N(1) position of an adenine present in helix 65 in 25S rRNA.</text>
</comment>
<comment type="subcellular location">
    <subcellularLocation>
        <location evidence="4">Nucleus</location>
        <location evidence="4">Nucleolus</location>
    </subcellularLocation>
</comment>
<dbReference type="OrthoDB" id="5954793at2759"/>
<dbReference type="InterPro" id="IPR021867">
    <property type="entry name" value="Bmt2/SAMTOR"/>
</dbReference>
<dbReference type="EC" id="2.1.1.-" evidence="4"/>
<protein>
    <recommendedName>
        <fullName evidence="4">25S rRNA adenine-N(1) methyltransferase</fullName>
        <ecNumber evidence="4">2.1.1.-</ecNumber>
    </recommendedName>
</protein>
<dbReference type="PANTHER" id="PTHR21008:SF1">
    <property type="entry name" value="25S RRNA (ADENINE(2142)-N(1))-METHYLTRANSFERASE"/>
    <property type="match status" value="1"/>
</dbReference>
<keyword evidence="3 4" id="KW-0949">S-adenosyl-L-methionine</keyword>
<feature type="binding site" evidence="4">
    <location>
        <position position="137"/>
    </location>
    <ligand>
        <name>S-adenosyl-L-methionine</name>
        <dbReference type="ChEBI" id="CHEBI:59789"/>
    </ligand>
</feature>
<dbReference type="AlphaFoldDB" id="A0A1M8ACF0"/>
<evidence type="ECO:0000256" key="4">
    <source>
        <dbReference type="HAMAP-Rule" id="MF_03044"/>
    </source>
</evidence>
<evidence type="ECO:0000256" key="3">
    <source>
        <dbReference type="ARBA" id="ARBA00022691"/>
    </source>
</evidence>